<dbReference type="InterPro" id="IPR016181">
    <property type="entry name" value="Acyl_CoA_acyltransferase"/>
</dbReference>
<accession>A0AA38HDE8</accession>
<dbReference type="GeneID" id="77731470"/>
<feature type="compositionally biased region" description="Basic and acidic residues" evidence="1">
    <location>
        <begin position="444"/>
        <end position="460"/>
    </location>
</feature>
<gene>
    <name evidence="3" type="ORF">MKK02DRAFT_43065</name>
</gene>
<dbReference type="PROSITE" id="PS51186">
    <property type="entry name" value="GNAT"/>
    <property type="match status" value="1"/>
</dbReference>
<feature type="region of interest" description="Disordered" evidence="1">
    <location>
        <begin position="435"/>
        <end position="460"/>
    </location>
</feature>
<proteinExistence type="predicted"/>
<evidence type="ECO:0000313" key="3">
    <source>
        <dbReference type="EMBL" id="KAI9638665.1"/>
    </source>
</evidence>
<comment type="caution">
    <text evidence="3">The sequence shown here is derived from an EMBL/GenBank/DDBJ whole genome shotgun (WGS) entry which is preliminary data.</text>
</comment>
<dbReference type="SUPFAM" id="SSF55729">
    <property type="entry name" value="Acyl-CoA N-acyltransferases (Nat)"/>
    <property type="match status" value="1"/>
</dbReference>
<evidence type="ECO:0000259" key="2">
    <source>
        <dbReference type="PROSITE" id="PS51186"/>
    </source>
</evidence>
<organism evidence="3 4">
    <name type="scientific">Dioszegia hungarica</name>
    <dbReference type="NCBI Taxonomy" id="4972"/>
    <lineage>
        <taxon>Eukaryota</taxon>
        <taxon>Fungi</taxon>
        <taxon>Dikarya</taxon>
        <taxon>Basidiomycota</taxon>
        <taxon>Agaricomycotina</taxon>
        <taxon>Tremellomycetes</taxon>
        <taxon>Tremellales</taxon>
        <taxon>Bulleribasidiaceae</taxon>
        <taxon>Dioszegia</taxon>
    </lineage>
</organism>
<dbReference type="AlphaFoldDB" id="A0AA38HDE8"/>
<dbReference type="GO" id="GO:0016747">
    <property type="term" value="F:acyltransferase activity, transferring groups other than amino-acyl groups"/>
    <property type="evidence" value="ECO:0007669"/>
    <property type="project" value="InterPro"/>
</dbReference>
<dbReference type="Proteomes" id="UP001164286">
    <property type="component" value="Unassembled WGS sequence"/>
</dbReference>
<reference evidence="3" key="1">
    <citation type="journal article" date="2022" name="G3 (Bethesda)">
        <title>High quality genome of the basidiomycete yeast Dioszegia hungarica PDD-24b-2 isolated from cloud water.</title>
        <authorList>
            <person name="Jarrige D."/>
            <person name="Haridas S."/>
            <person name="Bleykasten-Grosshans C."/>
            <person name="Joly M."/>
            <person name="Nadalig T."/>
            <person name="Sancelme M."/>
            <person name="Vuilleumier S."/>
            <person name="Grigoriev I.V."/>
            <person name="Amato P."/>
            <person name="Bringel F."/>
        </authorList>
    </citation>
    <scope>NUCLEOTIDE SEQUENCE</scope>
    <source>
        <strain evidence="3">PDD-24b-2</strain>
    </source>
</reference>
<protein>
    <recommendedName>
        <fullName evidence="2">N-acetyltransferase domain-containing protein</fullName>
    </recommendedName>
</protein>
<feature type="domain" description="N-acetyltransferase" evidence="2">
    <location>
        <begin position="265"/>
        <end position="441"/>
    </location>
</feature>
<evidence type="ECO:0000256" key="1">
    <source>
        <dbReference type="SAM" id="MobiDB-lite"/>
    </source>
</evidence>
<sequence>MSLTPTRTISIRPVDLSLDEDTALLKTACTHLQSTLGHKGAKLDERVSSMLDYLSACDNDTSKIWVADVEDCGVTDADSPDQVLRSVGCLGRYSRDGKDGGYSDEDHDGRYAVLHALYVDAKAKEWGVDKQLYATAMHPDPTIKSTRTYLDKLSDGLKDLCEEDEFVLEFESGRKEGFLVKRTPLNARRSLARQTLGQALASALASQTNDDPNKLISTTSVFRALPSISGDASFNIRKISAASPPTKSDLRLLRESQIHFLLSQEGVHPDTEFNDDILTCLKLVADGSAEKWTDPGQSDHEKRTLWIAEIDVQDEALVGASTRTESIGCIGMLTQTSQWDDPKTTTEFHALYVRPVHQQRGVAAALGTRARSEAAVGELRACVAENNPLFERLFELYQTGGMVPDSSQPYTDHLGLTGEGYRVRNLVGVKRAATSASADAVPQTEEHRATGVLAEDGRRV</sequence>
<dbReference type="EMBL" id="JAKWFO010000003">
    <property type="protein sequence ID" value="KAI9638665.1"/>
    <property type="molecule type" value="Genomic_DNA"/>
</dbReference>
<evidence type="ECO:0000313" key="4">
    <source>
        <dbReference type="Proteomes" id="UP001164286"/>
    </source>
</evidence>
<dbReference type="Gene3D" id="3.40.630.30">
    <property type="match status" value="1"/>
</dbReference>
<name>A0AA38HDE8_9TREE</name>
<dbReference type="RefSeq" id="XP_052948442.1">
    <property type="nucleotide sequence ID" value="XM_053092265.1"/>
</dbReference>
<dbReference type="InterPro" id="IPR000182">
    <property type="entry name" value="GNAT_dom"/>
</dbReference>
<keyword evidence="4" id="KW-1185">Reference proteome</keyword>